<dbReference type="EMBL" id="JAENGY010000250">
    <property type="protein sequence ID" value="KAG6968092.1"/>
    <property type="molecule type" value="Genomic_DNA"/>
</dbReference>
<protein>
    <recommendedName>
        <fullName evidence="3">BED-type domain-containing protein</fullName>
    </recommendedName>
</protein>
<feature type="non-terminal residue" evidence="1">
    <location>
        <position position="1"/>
    </location>
</feature>
<organism evidence="1 2">
    <name type="scientific">Phytophthora aleatoria</name>
    <dbReference type="NCBI Taxonomy" id="2496075"/>
    <lineage>
        <taxon>Eukaryota</taxon>
        <taxon>Sar</taxon>
        <taxon>Stramenopiles</taxon>
        <taxon>Oomycota</taxon>
        <taxon>Peronosporomycetes</taxon>
        <taxon>Peronosporales</taxon>
        <taxon>Peronosporaceae</taxon>
        <taxon>Phytophthora</taxon>
    </lineage>
</organism>
<proteinExistence type="predicted"/>
<accession>A0A8J5J1I1</accession>
<comment type="caution">
    <text evidence="1">The sequence shown here is derived from an EMBL/GenBank/DDBJ whole genome shotgun (WGS) entry which is preliminary data.</text>
</comment>
<gene>
    <name evidence="1" type="ORF">JG688_00005970</name>
</gene>
<dbReference type="Proteomes" id="UP000709295">
    <property type="component" value="Unassembled WGS sequence"/>
</dbReference>
<evidence type="ECO:0008006" key="3">
    <source>
        <dbReference type="Google" id="ProtNLM"/>
    </source>
</evidence>
<reference evidence="1" key="1">
    <citation type="submission" date="2021-01" db="EMBL/GenBank/DDBJ databases">
        <title>Phytophthora aleatoria, a newly-described species from Pinus radiata is distinct from Phytophthora cactorum isolates based on comparative genomics.</title>
        <authorList>
            <person name="Mcdougal R."/>
            <person name="Panda P."/>
            <person name="Williams N."/>
            <person name="Studholme D.J."/>
        </authorList>
    </citation>
    <scope>NUCLEOTIDE SEQUENCE</scope>
    <source>
        <strain evidence="1">NZFS 4037</strain>
    </source>
</reference>
<sequence>MSFIPPWSLAAALFVPEEGDYYQCRLCFLRRKQANGTGYSKLVEHLIHYHASTYEGEFRSVQRREGSLDAFVIGDEFSWNVYHWLDWIAMENRELSMCEKPKTRKYTHLKSLSVNTLKKHMFALETVVQTSIKKNLEGKKIGFAVDAWTEDGTHFVAIIAITPTDKFLFLRDSICCGLTRADAHCVACKLVAVCDETQHQLKMKQLVEIGQRRQQSDGCDFEVVDVRRTIDQENVIGDETSPEVQGLQPSIKKNLEGKKIGFAVDAWAEDGTHFVAIIAITPTDKFLLAFSTLLNESDMSADATIEIFDYVLDTYGIDAATQLCFYVCDHASVNVAIARKTSVPMIGCASHRMNLAMQALMEEHDDLLEKVHRLMAKLNTIKTRHYLREADAS</sequence>
<evidence type="ECO:0000313" key="1">
    <source>
        <dbReference type="EMBL" id="KAG6968092.1"/>
    </source>
</evidence>
<dbReference type="AlphaFoldDB" id="A0A8J5J1I1"/>
<evidence type="ECO:0000313" key="2">
    <source>
        <dbReference type="Proteomes" id="UP000709295"/>
    </source>
</evidence>
<name>A0A8J5J1I1_9STRA</name>
<keyword evidence="2" id="KW-1185">Reference proteome</keyword>
<dbReference type="PANTHER" id="PTHR40866">
    <property type="entry name" value="BED-TYPE DOMAIN-CONTAINING PROTEIN"/>
    <property type="match status" value="1"/>
</dbReference>
<dbReference type="PANTHER" id="PTHR40866:SF1">
    <property type="entry name" value="BED-TYPE DOMAIN-CONTAINING PROTEIN"/>
    <property type="match status" value="1"/>
</dbReference>